<evidence type="ECO:0000256" key="10">
    <source>
        <dbReference type="SAM" id="MobiDB-lite"/>
    </source>
</evidence>
<dbReference type="PANTHER" id="PTHR14110">
    <property type="entry name" value="MITOCHONDRIAL IMPORT INNER MEMBRANE TRANSLOCASE SUBUNIT TIM22"/>
    <property type="match status" value="1"/>
</dbReference>
<evidence type="ECO:0000256" key="6">
    <source>
        <dbReference type="ARBA" id="ARBA00022989"/>
    </source>
</evidence>
<dbReference type="GO" id="GO:0008320">
    <property type="term" value="F:protein transmembrane transporter activity"/>
    <property type="evidence" value="ECO:0007669"/>
    <property type="project" value="UniProtKB-UniRule"/>
</dbReference>
<evidence type="ECO:0000256" key="9">
    <source>
        <dbReference type="RuleBase" id="RU367038"/>
    </source>
</evidence>
<keyword evidence="5 9" id="KW-0999">Mitochondrion inner membrane</keyword>
<evidence type="ECO:0000313" key="13">
    <source>
        <dbReference type="Proteomes" id="UP000199069"/>
    </source>
</evidence>
<keyword evidence="13" id="KW-1185">Reference proteome</keyword>
<evidence type="ECO:0000313" key="11">
    <source>
        <dbReference type="EMBL" id="CTR07440.1"/>
    </source>
</evidence>
<keyword evidence="6" id="KW-1133">Transmembrane helix</keyword>
<dbReference type="PANTHER" id="PTHR14110:SF0">
    <property type="entry name" value="MITOCHONDRIAL IMPORT INNER MEMBRANE TRANSLOCASE SUBUNIT TIM22"/>
    <property type="match status" value="1"/>
</dbReference>
<evidence type="ECO:0000313" key="12">
    <source>
        <dbReference type="EMBL" id="PRQ74375.1"/>
    </source>
</evidence>
<dbReference type="AlphaFoldDB" id="A0A0K3CFZ9"/>
<evidence type="ECO:0000256" key="1">
    <source>
        <dbReference type="ARBA" id="ARBA00004448"/>
    </source>
</evidence>
<evidence type="ECO:0000256" key="3">
    <source>
        <dbReference type="ARBA" id="ARBA00020722"/>
    </source>
</evidence>
<dbReference type="OrthoDB" id="75343at2759"/>
<dbReference type="OMA" id="VNPNMAD"/>
<dbReference type="Pfam" id="PF02466">
    <property type="entry name" value="Tim17"/>
    <property type="match status" value="1"/>
</dbReference>
<dbReference type="Proteomes" id="UP000239560">
    <property type="component" value="Unassembled WGS sequence"/>
</dbReference>
<protein>
    <recommendedName>
        <fullName evidence="3 9">Mitochondrial import inner membrane translocase subunit TIM22</fullName>
    </recommendedName>
</protein>
<dbReference type="GO" id="GO:0045039">
    <property type="term" value="P:protein insertion into mitochondrial inner membrane"/>
    <property type="evidence" value="ECO:0007669"/>
    <property type="project" value="UniProtKB-UniRule"/>
</dbReference>
<dbReference type="GO" id="GO:0030943">
    <property type="term" value="F:mitochondrion targeting sequence binding"/>
    <property type="evidence" value="ECO:0007669"/>
    <property type="project" value="TreeGrafter"/>
</dbReference>
<dbReference type="EMBL" id="CWKI01000006">
    <property type="protein sequence ID" value="CTR07440.1"/>
    <property type="molecule type" value="Genomic_DNA"/>
</dbReference>
<keyword evidence="8" id="KW-0472">Membrane</keyword>
<keyword evidence="4" id="KW-0812">Transmembrane</keyword>
<feature type="region of interest" description="Disordered" evidence="10">
    <location>
        <begin position="11"/>
        <end position="30"/>
    </location>
</feature>
<dbReference type="EMBL" id="LCTV02000006">
    <property type="protein sequence ID" value="PRQ74375.1"/>
    <property type="molecule type" value="Genomic_DNA"/>
</dbReference>
<keyword evidence="9" id="KW-0653">Protein transport</keyword>
<comment type="subunit">
    <text evidence="9">Component of the TIM22 complex.</text>
</comment>
<name>A0A0K3CFZ9_RHOTO</name>
<organism evidence="11 13">
    <name type="scientific">Rhodotorula toruloides</name>
    <name type="common">Yeast</name>
    <name type="synonym">Rhodosporidium toruloides</name>
    <dbReference type="NCBI Taxonomy" id="5286"/>
    <lineage>
        <taxon>Eukaryota</taxon>
        <taxon>Fungi</taxon>
        <taxon>Dikarya</taxon>
        <taxon>Basidiomycota</taxon>
        <taxon>Pucciniomycotina</taxon>
        <taxon>Microbotryomycetes</taxon>
        <taxon>Sporidiobolales</taxon>
        <taxon>Sporidiobolaceae</taxon>
        <taxon>Rhodotorula</taxon>
    </lineage>
</organism>
<proteinExistence type="inferred from homology"/>
<keyword evidence="9" id="KW-0813">Transport</keyword>
<keyword evidence="9" id="KW-0811">Translocation</keyword>
<accession>A0A0K3CFZ9</accession>
<evidence type="ECO:0000256" key="5">
    <source>
        <dbReference type="ARBA" id="ARBA00022792"/>
    </source>
</evidence>
<evidence type="ECO:0000256" key="8">
    <source>
        <dbReference type="ARBA" id="ARBA00023136"/>
    </source>
</evidence>
<dbReference type="GO" id="GO:0042721">
    <property type="term" value="C:TIM22 mitochondrial import inner membrane insertion complex"/>
    <property type="evidence" value="ECO:0007669"/>
    <property type="project" value="UniProtKB-UniRule"/>
</dbReference>
<evidence type="ECO:0000313" key="14">
    <source>
        <dbReference type="Proteomes" id="UP000239560"/>
    </source>
</evidence>
<dbReference type="STRING" id="5286.A0A0K3CFZ9"/>
<comment type="similarity">
    <text evidence="2 9">Belongs to the Tim17/Tim22/Tim23 family.</text>
</comment>
<gene>
    <name evidence="11" type="primary">FGENESH: predicted gene_6.223</name>
    <name evidence="12" type="ORF">AAT19DRAFT_14728</name>
    <name evidence="11" type="ORF">BN2166_0033010</name>
</gene>
<evidence type="ECO:0000256" key="4">
    <source>
        <dbReference type="ARBA" id="ARBA00022692"/>
    </source>
</evidence>
<dbReference type="InterPro" id="IPR039175">
    <property type="entry name" value="TIM22"/>
</dbReference>
<keyword evidence="7 9" id="KW-0496">Mitochondrion</keyword>
<comment type="subcellular location">
    <subcellularLocation>
        <location evidence="1 9">Mitochondrion inner membrane</location>
        <topology evidence="1 9">Multi-pass membrane protein</topology>
    </subcellularLocation>
</comment>
<dbReference type="Proteomes" id="UP000199069">
    <property type="component" value="Unassembled WGS sequence"/>
</dbReference>
<reference evidence="12 14" key="2">
    <citation type="journal article" date="2018" name="Elife">
        <title>Functional genomics of lipid metabolism in the oleaginous yeast Rhodosporidium toruloides.</title>
        <authorList>
            <person name="Coradetti S.T."/>
            <person name="Pinel D."/>
            <person name="Geiselman G."/>
            <person name="Ito M."/>
            <person name="Mondo S."/>
            <person name="Reilly M.C."/>
            <person name="Cheng Y.F."/>
            <person name="Bauer S."/>
            <person name="Grigoriev I."/>
            <person name="Gladden J.M."/>
            <person name="Simmons B.A."/>
            <person name="Brem R."/>
            <person name="Arkin A.P."/>
            <person name="Skerker J.M."/>
        </authorList>
    </citation>
    <scope>NUCLEOTIDE SEQUENCE [LARGE SCALE GENOMIC DNA]</scope>
    <source>
        <strain evidence="12 14">NBRC 0880</strain>
    </source>
</reference>
<comment type="function">
    <text evidence="9">Essential core component of the TIM22 complex, a complex that mediates the import and insertion of multi-pass transmembrane proteins into the mitochondrial inner membrane. In the TIM22 complex, it constitutes the voltage-activated and signal-gated channel. Forms a twin-pore translocase that uses the membrane potential as external driving force in 2 voltage-dependent steps.</text>
</comment>
<sequence>MATQYLTPFVVPGYEPPSPDPETGEVRTKTEDERREIISQMKQIRLVQEGMESPVAKAAISGAMGFGIGAFFSLMGSSFTIEDPLQREQYAGMNTRQKAKVIFGDMGKSMWRQGKGFGMVGALYAGTECVVEGFRAKNDIYNSIYAGLISGAVLARNSGPRAMVLGGMGFAAFSAAIDSYMRRDTPDEDA</sequence>
<evidence type="ECO:0000256" key="2">
    <source>
        <dbReference type="ARBA" id="ARBA00008444"/>
    </source>
</evidence>
<reference evidence="11 13" key="1">
    <citation type="submission" date="2015-07" db="EMBL/GenBank/DDBJ databases">
        <authorList>
            <person name="Cajimat M.N.B."/>
            <person name="Milazzo M.L."/>
            <person name="Fulhorst C.F."/>
        </authorList>
    </citation>
    <scope>NUCLEOTIDE SEQUENCE [LARGE SCALE GENOMIC DNA]</scope>
    <source>
        <strain evidence="11">Single colony</strain>
    </source>
</reference>
<evidence type="ECO:0000256" key="7">
    <source>
        <dbReference type="ARBA" id="ARBA00023128"/>
    </source>
</evidence>